<accession>A0A375BKU7</accession>
<organism evidence="1">
    <name type="scientific">Cupriavidus taiwanensis</name>
    <dbReference type="NCBI Taxonomy" id="164546"/>
    <lineage>
        <taxon>Bacteria</taxon>
        <taxon>Pseudomonadati</taxon>
        <taxon>Pseudomonadota</taxon>
        <taxon>Betaproteobacteria</taxon>
        <taxon>Burkholderiales</taxon>
        <taxon>Burkholderiaceae</taxon>
        <taxon>Cupriavidus</taxon>
    </lineage>
</organism>
<comment type="caution">
    <text evidence="1">The sequence shown here is derived from an EMBL/GenBank/DDBJ whole genome shotgun (WGS) entry which is preliminary data.</text>
</comment>
<dbReference type="EMBL" id="OFSP01000010">
    <property type="protein sequence ID" value="SOY47293.1"/>
    <property type="molecule type" value="Genomic_DNA"/>
</dbReference>
<protein>
    <submittedName>
        <fullName evidence="1">Uncharacterized protein</fullName>
    </submittedName>
</protein>
<gene>
    <name evidence="1" type="ORF">CBM2589_B180047</name>
</gene>
<dbReference type="AlphaFoldDB" id="A0A375BKU7"/>
<dbReference type="Proteomes" id="UP000256297">
    <property type="component" value="Chromosome CBM2589_b"/>
</dbReference>
<evidence type="ECO:0000313" key="1">
    <source>
        <dbReference type="EMBL" id="SOY47293.1"/>
    </source>
</evidence>
<reference evidence="1" key="1">
    <citation type="submission" date="2018-01" db="EMBL/GenBank/DDBJ databases">
        <authorList>
            <person name="Clerissi C."/>
        </authorList>
    </citation>
    <scope>NUCLEOTIDE SEQUENCE</scope>
    <source>
        <strain evidence="1">Cupriavidus taiwanensis STM 3521</strain>
    </source>
</reference>
<sequence>MRRLGRDDSVETHWDVCFGTGGTGHRAAGRRKPVFGVPRPGPDHRGNGLLQCNAGCAALRYLCRGAPCGAPAAL</sequence>
<name>A0A375BKU7_9BURK</name>
<proteinExistence type="predicted"/>